<feature type="compositionally biased region" description="Basic and acidic residues" evidence="1">
    <location>
        <begin position="21"/>
        <end position="37"/>
    </location>
</feature>
<evidence type="ECO:0000313" key="3">
    <source>
        <dbReference type="Proteomes" id="UP000299102"/>
    </source>
</evidence>
<organism evidence="2 3">
    <name type="scientific">Eumeta variegata</name>
    <name type="common">Bagworm moth</name>
    <name type="synonym">Eumeta japonica</name>
    <dbReference type="NCBI Taxonomy" id="151549"/>
    <lineage>
        <taxon>Eukaryota</taxon>
        <taxon>Metazoa</taxon>
        <taxon>Ecdysozoa</taxon>
        <taxon>Arthropoda</taxon>
        <taxon>Hexapoda</taxon>
        <taxon>Insecta</taxon>
        <taxon>Pterygota</taxon>
        <taxon>Neoptera</taxon>
        <taxon>Endopterygota</taxon>
        <taxon>Lepidoptera</taxon>
        <taxon>Glossata</taxon>
        <taxon>Ditrysia</taxon>
        <taxon>Tineoidea</taxon>
        <taxon>Psychidae</taxon>
        <taxon>Oiketicinae</taxon>
        <taxon>Eumeta</taxon>
    </lineage>
</organism>
<dbReference type="AlphaFoldDB" id="A0A4C1W2S0"/>
<evidence type="ECO:0000256" key="1">
    <source>
        <dbReference type="SAM" id="MobiDB-lite"/>
    </source>
</evidence>
<reference evidence="2 3" key="1">
    <citation type="journal article" date="2019" name="Commun. Biol.">
        <title>The bagworm genome reveals a unique fibroin gene that provides high tensile strength.</title>
        <authorList>
            <person name="Kono N."/>
            <person name="Nakamura H."/>
            <person name="Ohtoshi R."/>
            <person name="Tomita M."/>
            <person name="Numata K."/>
            <person name="Arakawa K."/>
        </authorList>
    </citation>
    <scope>NUCLEOTIDE SEQUENCE [LARGE SCALE GENOMIC DNA]</scope>
</reference>
<dbReference type="EMBL" id="BGZK01000451">
    <property type="protein sequence ID" value="GBP44365.1"/>
    <property type="molecule type" value="Genomic_DNA"/>
</dbReference>
<comment type="caution">
    <text evidence="2">The sequence shown here is derived from an EMBL/GenBank/DDBJ whole genome shotgun (WGS) entry which is preliminary data.</text>
</comment>
<name>A0A4C1W2S0_EUMVA</name>
<dbReference type="Proteomes" id="UP000299102">
    <property type="component" value="Unassembled WGS sequence"/>
</dbReference>
<protein>
    <submittedName>
        <fullName evidence="2">Uncharacterized protein</fullName>
    </submittedName>
</protein>
<sequence length="133" mass="14475">MGRVCTRININLSHKGVIKEARNRPARGRKYDDKPGEISRAPVNDQKYSCQSRQDSPRIAVIGLPDGMEAWSAIIISATMSLSLQLFILNRTSDGERSGPMKGEREWGGKGSGVIELGSEAVHPRAVTTLVTA</sequence>
<evidence type="ECO:0000313" key="2">
    <source>
        <dbReference type="EMBL" id="GBP44365.1"/>
    </source>
</evidence>
<keyword evidence="3" id="KW-1185">Reference proteome</keyword>
<feature type="region of interest" description="Disordered" evidence="1">
    <location>
        <begin position="21"/>
        <end position="52"/>
    </location>
</feature>
<proteinExistence type="predicted"/>
<accession>A0A4C1W2S0</accession>
<gene>
    <name evidence="2" type="ORF">EVAR_31260_1</name>
</gene>